<sequence length="107" mass="11347">MDKESFHDLSTESSATLDGTSLAAEGPKAIFEPDGSGSTAEAVVSLVAETGDRDPLELPPLYDAVDPEALDRLCARTSDSELRVSFEYAGYTVLVEGTGIVHLLDDE</sequence>
<proteinExistence type="predicted"/>
<dbReference type="KEGG" id="hara:AArcS_2054"/>
<dbReference type="RefSeq" id="WP_238477311.1">
    <property type="nucleotide sequence ID" value="NZ_CP064786.1"/>
</dbReference>
<feature type="compositionally biased region" description="Basic and acidic residues" evidence="1">
    <location>
        <begin position="1"/>
        <end position="10"/>
    </location>
</feature>
<evidence type="ECO:0000313" key="3">
    <source>
        <dbReference type="EMBL" id="QSG03254.1"/>
    </source>
</evidence>
<dbReference type="Pfam" id="PF18545">
    <property type="entry name" value="HalOD1"/>
    <property type="match status" value="1"/>
</dbReference>
<dbReference type="InterPro" id="IPR040624">
    <property type="entry name" value="HalOD1"/>
</dbReference>
<accession>A0A897MRR5</accession>
<dbReference type="AlphaFoldDB" id="A0A897MRR5"/>
<name>A0A897MRR5_9EURY</name>
<evidence type="ECO:0000259" key="2">
    <source>
        <dbReference type="Pfam" id="PF18545"/>
    </source>
</evidence>
<dbReference type="EMBL" id="CP064786">
    <property type="protein sequence ID" value="QSG03254.1"/>
    <property type="molecule type" value="Genomic_DNA"/>
</dbReference>
<feature type="region of interest" description="Disordered" evidence="1">
    <location>
        <begin position="1"/>
        <end position="37"/>
    </location>
</feature>
<organism evidence="3 4">
    <name type="scientific">Natranaeroarchaeum sulfidigenes</name>
    <dbReference type="NCBI Taxonomy" id="2784880"/>
    <lineage>
        <taxon>Archaea</taxon>
        <taxon>Methanobacteriati</taxon>
        <taxon>Methanobacteriota</taxon>
        <taxon>Stenosarchaea group</taxon>
        <taxon>Halobacteria</taxon>
        <taxon>Halobacteriales</taxon>
        <taxon>Natronoarchaeaceae</taxon>
        <taxon>Natranaeroarchaeum</taxon>
    </lineage>
</organism>
<gene>
    <name evidence="3" type="ORF">AArcS_2054</name>
</gene>
<keyword evidence="4" id="KW-1185">Reference proteome</keyword>
<dbReference type="Proteomes" id="UP000663586">
    <property type="component" value="Chromosome"/>
</dbReference>
<dbReference type="GeneID" id="70685430"/>
<feature type="domain" description="Halobacterial output" evidence="2">
    <location>
        <begin position="38"/>
        <end position="101"/>
    </location>
</feature>
<evidence type="ECO:0000313" key="4">
    <source>
        <dbReference type="Proteomes" id="UP000663586"/>
    </source>
</evidence>
<evidence type="ECO:0000256" key="1">
    <source>
        <dbReference type="SAM" id="MobiDB-lite"/>
    </source>
</evidence>
<protein>
    <recommendedName>
        <fullName evidence="2">Halobacterial output domain-containing protein</fullName>
    </recommendedName>
</protein>
<reference evidence="3" key="1">
    <citation type="submission" date="2020-11" db="EMBL/GenBank/DDBJ databases">
        <title>Carbohydrate-dependent, anaerobic sulfur respiration: A novel catabolism in halophilic archaea.</title>
        <authorList>
            <person name="Sorokin D.Y."/>
            <person name="Messina E."/>
            <person name="Smedile F."/>
            <person name="La Cono V."/>
            <person name="Hallsworth J.E."/>
            <person name="Yakimov M.M."/>
        </authorList>
    </citation>
    <scope>NUCLEOTIDE SEQUENCE</scope>
    <source>
        <strain evidence="3">AArc-S</strain>
    </source>
</reference>